<dbReference type="EMBL" id="CAKOFQ010006669">
    <property type="protein sequence ID" value="CAH1957232.1"/>
    <property type="molecule type" value="Genomic_DNA"/>
</dbReference>
<proteinExistence type="predicted"/>
<gene>
    <name evidence="1" type="ORF">ACAOBT_LOCUS1979</name>
</gene>
<accession>A0A9P0NXU9</accession>
<sequence length="35" mass="3955">MWNMVTSAISRQTTTTIDVAIFHINVNAFSELLTQ</sequence>
<dbReference type="Proteomes" id="UP001152888">
    <property type="component" value="Unassembled WGS sequence"/>
</dbReference>
<name>A0A9P0NXU9_ACAOB</name>
<evidence type="ECO:0000313" key="1">
    <source>
        <dbReference type="EMBL" id="CAH1957232.1"/>
    </source>
</evidence>
<evidence type="ECO:0000313" key="2">
    <source>
        <dbReference type="Proteomes" id="UP001152888"/>
    </source>
</evidence>
<comment type="caution">
    <text evidence="1">The sequence shown here is derived from an EMBL/GenBank/DDBJ whole genome shotgun (WGS) entry which is preliminary data.</text>
</comment>
<organism evidence="1 2">
    <name type="scientific">Acanthoscelides obtectus</name>
    <name type="common">Bean weevil</name>
    <name type="synonym">Bruchus obtectus</name>
    <dbReference type="NCBI Taxonomy" id="200917"/>
    <lineage>
        <taxon>Eukaryota</taxon>
        <taxon>Metazoa</taxon>
        <taxon>Ecdysozoa</taxon>
        <taxon>Arthropoda</taxon>
        <taxon>Hexapoda</taxon>
        <taxon>Insecta</taxon>
        <taxon>Pterygota</taxon>
        <taxon>Neoptera</taxon>
        <taxon>Endopterygota</taxon>
        <taxon>Coleoptera</taxon>
        <taxon>Polyphaga</taxon>
        <taxon>Cucujiformia</taxon>
        <taxon>Chrysomeloidea</taxon>
        <taxon>Chrysomelidae</taxon>
        <taxon>Bruchinae</taxon>
        <taxon>Bruchini</taxon>
        <taxon>Acanthoscelides</taxon>
    </lineage>
</organism>
<keyword evidence="2" id="KW-1185">Reference proteome</keyword>
<dbReference type="AlphaFoldDB" id="A0A9P0NXU9"/>
<reference evidence="1" key="1">
    <citation type="submission" date="2022-03" db="EMBL/GenBank/DDBJ databases">
        <authorList>
            <person name="Sayadi A."/>
        </authorList>
    </citation>
    <scope>NUCLEOTIDE SEQUENCE</scope>
</reference>
<protein>
    <submittedName>
        <fullName evidence="1">Uncharacterized protein</fullName>
    </submittedName>
</protein>